<dbReference type="GeneID" id="100164430"/>
<organism evidence="3 4">
    <name type="scientific">Acyrthosiphon pisum</name>
    <name type="common">Pea aphid</name>
    <dbReference type="NCBI Taxonomy" id="7029"/>
    <lineage>
        <taxon>Eukaryota</taxon>
        <taxon>Metazoa</taxon>
        <taxon>Ecdysozoa</taxon>
        <taxon>Arthropoda</taxon>
        <taxon>Hexapoda</taxon>
        <taxon>Insecta</taxon>
        <taxon>Pterygota</taxon>
        <taxon>Neoptera</taxon>
        <taxon>Paraneoptera</taxon>
        <taxon>Hemiptera</taxon>
        <taxon>Sternorrhyncha</taxon>
        <taxon>Aphidomorpha</taxon>
        <taxon>Aphidoidea</taxon>
        <taxon>Aphididae</taxon>
        <taxon>Macrosiphini</taxon>
        <taxon>Acyrthosiphon</taxon>
    </lineage>
</organism>
<dbReference type="GO" id="GO:0005737">
    <property type="term" value="C:cytoplasm"/>
    <property type="evidence" value="ECO:0007669"/>
    <property type="project" value="TreeGrafter"/>
</dbReference>
<evidence type="ECO:0008006" key="5">
    <source>
        <dbReference type="Google" id="ProtNLM"/>
    </source>
</evidence>
<evidence type="ECO:0000256" key="2">
    <source>
        <dbReference type="SAM" id="MobiDB-lite"/>
    </source>
</evidence>
<dbReference type="InterPro" id="IPR007145">
    <property type="entry name" value="MAP65_Ase1_PRC1"/>
</dbReference>
<dbReference type="GO" id="GO:0051256">
    <property type="term" value="P:mitotic spindle midzone assembly"/>
    <property type="evidence" value="ECO:0007669"/>
    <property type="project" value="TreeGrafter"/>
</dbReference>
<dbReference type="PANTHER" id="PTHR19321:SF41">
    <property type="entry name" value="FASCETTO-RELATED"/>
    <property type="match status" value="1"/>
</dbReference>
<accession>A0A8R2B233</accession>
<dbReference type="Gene3D" id="1.20.58.1520">
    <property type="match status" value="1"/>
</dbReference>
<keyword evidence="4" id="KW-1185">Reference proteome</keyword>
<dbReference type="OrthoDB" id="642895at2759"/>
<proteinExistence type="predicted"/>
<dbReference type="GO" id="GO:0008017">
    <property type="term" value="F:microtubule binding"/>
    <property type="evidence" value="ECO:0007669"/>
    <property type="project" value="InterPro"/>
</dbReference>
<keyword evidence="1" id="KW-0175">Coiled coil</keyword>
<evidence type="ECO:0000256" key="1">
    <source>
        <dbReference type="SAM" id="Coils"/>
    </source>
</evidence>
<feature type="coiled-coil region" evidence="1">
    <location>
        <begin position="254"/>
        <end position="288"/>
    </location>
</feature>
<dbReference type="Proteomes" id="UP000007819">
    <property type="component" value="Chromosome A1"/>
</dbReference>
<dbReference type="KEGG" id="api:100164430"/>
<sequence length="679" mass="79673">MCASTGRKCRDARFVSQRLFTSKTLRSSFLHKMDYSMGPGTDKIRLILDEICAYSEKELQKVQRNLDVIYGTDSDEKKNGINQLHEHFKAHITSFLDEVVMESDRDKNNIIKDIEELLVEKELLEKELQMHISIDDHNDATPLIDVQINIDKSLQECRKIKEQRMLELNRLQEEEKQICQLLNEKPKYSGIKDMPSATMLENIKSHLIDLTNTQIKRRSTFAEQKSKVESLLADLGEIPILQFDKMVLGDPNQFQLSKSNLDELQKLIKRLENQTENQKCMAMELRTKLNSLWDRLQIDVSYREHFVSTKKGFGKSVIQELKLEVERCETLKKENIKQFIEKLRSELNDLWDRCHFGERQRKQCPVYYSTEYNEDVMDLLDIEVDNAKKFYNDNISIYHLFEEREHLWNKMIMMQEQANDPARLWQNRGGQLLKEEKERKIIQKELPKVERELKNQLLSYEQRENKIFYYRDERLFDFIERQWDELKSNKKILQQTKSKIQSGTKPQTPLTATRSKRKIVGTSSNQASKVRKIGMDHKAVVTPRRQLFNFHNTNVATLVPLNSTKLNEVNITTTRQHPTFHGSNDENGSVESYATFQEHLESKKHRLFTSPTTKSVLREPNATFTTPRKPLMKTPVKGSQIPIPTTPKTPLRTTPRMTPNTRTVTKLTRTINNKLPIIF</sequence>
<protein>
    <recommendedName>
        <fullName evidence="5">Protein regulator of cytokinesis 1</fullName>
    </recommendedName>
</protein>
<reference evidence="3" key="2">
    <citation type="submission" date="2022-06" db="UniProtKB">
        <authorList>
            <consortium name="EnsemblMetazoa"/>
        </authorList>
    </citation>
    <scope>IDENTIFICATION</scope>
</reference>
<feature type="region of interest" description="Disordered" evidence="2">
    <location>
        <begin position="624"/>
        <end position="659"/>
    </location>
</feature>
<dbReference type="RefSeq" id="XP_008178620.1">
    <property type="nucleotide sequence ID" value="XM_008180398.2"/>
</dbReference>
<evidence type="ECO:0000313" key="4">
    <source>
        <dbReference type="Proteomes" id="UP000007819"/>
    </source>
</evidence>
<dbReference type="AlphaFoldDB" id="A0A8R2B233"/>
<dbReference type="Pfam" id="PF03999">
    <property type="entry name" value="MAP65_ASE1"/>
    <property type="match status" value="1"/>
</dbReference>
<evidence type="ECO:0000313" key="3">
    <source>
        <dbReference type="EnsemblMetazoa" id="XP_008178620.1"/>
    </source>
</evidence>
<feature type="compositionally biased region" description="Low complexity" evidence="2">
    <location>
        <begin position="642"/>
        <end position="659"/>
    </location>
</feature>
<name>A0A8R2B233_ACYPI</name>
<dbReference type="GO" id="GO:1990023">
    <property type="term" value="C:mitotic spindle midzone"/>
    <property type="evidence" value="ECO:0007669"/>
    <property type="project" value="TreeGrafter"/>
</dbReference>
<dbReference type="EnsemblMetazoa" id="XM_008180398.3">
    <property type="protein sequence ID" value="XP_008178620.1"/>
    <property type="gene ID" value="LOC100164430"/>
</dbReference>
<reference evidence="4" key="1">
    <citation type="submission" date="2010-06" db="EMBL/GenBank/DDBJ databases">
        <authorList>
            <person name="Jiang H."/>
            <person name="Abraham K."/>
            <person name="Ali S."/>
            <person name="Alsbrooks S.L."/>
            <person name="Anim B.N."/>
            <person name="Anosike U.S."/>
            <person name="Attaway T."/>
            <person name="Bandaranaike D.P."/>
            <person name="Battles P.K."/>
            <person name="Bell S.N."/>
            <person name="Bell A.V."/>
            <person name="Beltran B."/>
            <person name="Bickham C."/>
            <person name="Bustamante Y."/>
            <person name="Caleb T."/>
            <person name="Canada A."/>
            <person name="Cardenas V."/>
            <person name="Carter K."/>
            <person name="Chacko J."/>
            <person name="Chandrabose M.N."/>
            <person name="Chavez D."/>
            <person name="Chavez A."/>
            <person name="Chen L."/>
            <person name="Chu H.-S."/>
            <person name="Claassen K.J."/>
            <person name="Cockrell R."/>
            <person name="Collins M."/>
            <person name="Cooper J.A."/>
            <person name="Cree A."/>
            <person name="Curry S.M."/>
            <person name="Da Y."/>
            <person name="Dao M.D."/>
            <person name="Das B."/>
            <person name="Davila M.-L."/>
            <person name="Davy-Carroll L."/>
            <person name="Denson S."/>
            <person name="Dinh H."/>
            <person name="Ebong V.E."/>
            <person name="Edwards J.R."/>
            <person name="Egan A."/>
            <person name="El-Daye J."/>
            <person name="Escobedo L."/>
            <person name="Fernandez S."/>
            <person name="Fernando P.R."/>
            <person name="Flagg N."/>
            <person name="Forbes L.D."/>
            <person name="Fowler R.G."/>
            <person name="Fu Q."/>
            <person name="Gabisi R.A."/>
            <person name="Ganer J."/>
            <person name="Garbino Pronczuk A."/>
            <person name="Garcia R.M."/>
            <person name="Garner T."/>
            <person name="Garrett T.E."/>
            <person name="Gonzalez D.A."/>
            <person name="Hamid H."/>
            <person name="Hawkins E.S."/>
            <person name="Hirani K."/>
            <person name="Hogues M.E."/>
            <person name="Hollins B."/>
            <person name="Hsiao C.-H."/>
            <person name="Jabil R."/>
            <person name="James M.L."/>
            <person name="Jhangiani S.N."/>
            <person name="Johnson B."/>
            <person name="Johnson Q."/>
            <person name="Joshi V."/>
            <person name="Kalu J.B."/>
            <person name="Kam C."/>
            <person name="Kashfia A."/>
            <person name="Keebler J."/>
            <person name="Kisamo H."/>
            <person name="Kovar C.L."/>
            <person name="Lago L.A."/>
            <person name="Lai C.-Y."/>
            <person name="Laidlaw J."/>
            <person name="Lara F."/>
            <person name="Le T.-K."/>
            <person name="Lee S.L."/>
            <person name="Legall F.H."/>
            <person name="Lemon S.J."/>
            <person name="Lewis L.R."/>
            <person name="Li B."/>
            <person name="Liu Y."/>
            <person name="Liu Y.-S."/>
            <person name="Lopez J."/>
            <person name="Lozado R.J."/>
            <person name="Lu J."/>
            <person name="Madu R.C."/>
            <person name="Maheshwari M."/>
            <person name="Maheshwari R."/>
            <person name="Malloy K."/>
            <person name="Martinez E."/>
            <person name="Mathew T."/>
            <person name="Mercado I.C."/>
            <person name="Mercado C."/>
            <person name="Meyer B."/>
            <person name="Montgomery K."/>
            <person name="Morgan M.B."/>
            <person name="Munidasa M."/>
            <person name="Nazareth L.V."/>
            <person name="Nelson J."/>
            <person name="Ng B.M."/>
            <person name="Nguyen N.B."/>
            <person name="Nguyen P.Q."/>
            <person name="Nguyen T."/>
            <person name="Obregon M."/>
            <person name="Okwuonu G.O."/>
            <person name="Onwere C.G."/>
            <person name="Orozco G."/>
            <person name="Parra A."/>
            <person name="Patel S."/>
            <person name="Patil S."/>
            <person name="Perez A."/>
            <person name="Perez Y."/>
            <person name="Pham C."/>
            <person name="Primus E.L."/>
            <person name="Pu L.-L."/>
            <person name="Puazo M."/>
            <person name="Qin X."/>
            <person name="Quiroz J.B."/>
            <person name="Reese J."/>
            <person name="Richards S."/>
            <person name="Rives C.M."/>
            <person name="Robberts R."/>
            <person name="Ruiz S.J."/>
            <person name="Ruiz M.J."/>
            <person name="Santibanez J."/>
            <person name="Schneider B.W."/>
            <person name="Sisson I."/>
            <person name="Smith M."/>
            <person name="Sodergren E."/>
            <person name="Song X.-Z."/>
            <person name="Song B.B."/>
            <person name="Summersgill H."/>
            <person name="Thelus R."/>
            <person name="Thornton R.D."/>
            <person name="Trejos Z.Y."/>
            <person name="Usmani K."/>
            <person name="Vattathil S."/>
            <person name="Villasana D."/>
            <person name="Walker D.L."/>
            <person name="Wang S."/>
            <person name="Wang K."/>
            <person name="White C.S."/>
            <person name="Williams A.C."/>
            <person name="Williamson J."/>
            <person name="Wilson K."/>
            <person name="Woghiren I.O."/>
            <person name="Woodworth J.R."/>
            <person name="Worley K.C."/>
            <person name="Wright R.A."/>
            <person name="Wu W."/>
            <person name="Young L."/>
            <person name="Zhang L."/>
            <person name="Zhang J."/>
            <person name="Zhu Y."/>
            <person name="Muzny D.M."/>
            <person name="Weinstock G."/>
            <person name="Gibbs R.A."/>
        </authorList>
    </citation>
    <scope>NUCLEOTIDE SEQUENCE [LARGE SCALE GENOMIC DNA]</scope>
    <source>
        <strain evidence="4">LSR1</strain>
    </source>
</reference>
<dbReference type="PANTHER" id="PTHR19321">
    <property type="entry name" value="PROTEIN REGULATOR OF CYTOKINESIS 1 PRC1-RELATED"/>
    <property type="match status" value="1"/>
</dbReference>